<dbReference type="PANTHER" id="PTHR10515">
    <property type="entry name" value="THYMIDINE PHOSPHORYLASE"/>
    <property type="match status" value="1"/>
</dbReference>
<keyword evidence="10" id="KW-1185">Reference proteome</keyword>
<dbReference type="InterPro" id="IPR036320">
    <property type="entry name" value="Glycosyl_Trfase_fam3_N_dom_sf"/>
</dbReference>
<dbReference type="SUPFAM" id="SSF52418">
    <property type="entry name" value="Nucleoside phosphorylase/phosphoribosyltransferase catalytic domain"/>
    <property type="match status" value="1"/>
</dbReference>
<dbReference type="Gene3D" id="1.20.970.10">
    <property type="entry name" value="Transferase, Pyrimidine Nucleoside Phosphorylase, Chain C"/>
    <property type="match status" value="1"/>
</dbReference>
<protein>
    <recommendedName>
        <fullName evidence="3 7">Thymidine phosphorylase</fullName>
        <ecNumber evidence="3 7">2.4.2.4</ecNumber>
    </recommendedName>
    <alternativeName>
        <fullName evidence="7">TdRPase</fullName>
    </alternativeName>
</protein>
<keyword evidence="5 7" id="KW-0808">Transferase</keyword>
<dbReference type="GO" id="GO:0046104">
    <property type="term" value="P:thymidine metabolic process"/>
    <property type="evidence" value="ECO:0007669"/>
    <property type="project" value="UniProtKB-UniRule"/>
</dbReference>
<dbReference type="InterPro" id="IPR013102">
    <property type="entry name" value="PYNP_C"/>
</dbReference>
<evidence type="ECO:0000256" key="6">
    <source>
        <dbReference type="ARBA" id="ARBA00048550"/>
    </source>
</evidence>
<dbReference type="InterPro" id="IPR036566">
    <property type="entry name" value="PYNP-like_C_sf"/>
</dbReference>
<dbReference type="NCBIfam" id="TIGR02644">
    <property type="entry name" value="Y_phosphoryl"/>
    <property type="match status" value="1"/>
</dbReference>
<dbReference type="InterPro" id="IPR017459">
    <property type="entry name" value="Glycosyl_Trfase_fam3_N_dom"/>
</dbReference>
<dbReference type="Proteomes" id="UP000288293">
    <property type="component" value="Unassembled WGS sequence"/>
</dbReference>
<dbReference type="InterPro" id="IPR000312">
    <property type="entry name" value="Glycosyl_Trfase_fam3"/>
</dbReference>
<comment type="caution">
    <text evidence="9">The sequence shown here is derived from an EMBL/GenBank/DDBJ whole genome shotgun (WGS) entry which is preliminary data.</text>
</comment>
<dbReference type="NCBIfam" id="TIGR02643">
    <property type="entry name" value="T_phosphoryl"/>
    <property type="match status" value="1"/>
</dbReference>
<evidence type="ECO:0000259" key="8">
    <source>
        <dbReference type="SMART" id="SM00941"/>
    </source>
</evidence>
<evidence type="ECO:0000313" key="9">
    <source>
        <dbReference type="EMBL" id="RUO26847.1"/>
    </source>
</evidence>
<comment type="catalytic activity">
    <reaction evidence="6 7">
        <text>thymidine + phosphate = 2-deoxy-alpha-D-ribose 1-phosphate + thymine</text>
        <dbReference type="Rhea" id="RHEA:16037"/>
        <dbReference type="ChEBI" id="CHEBI:17748"/>
        <dbReference type="ChEBI" id="CHEBI:17821"/>
        <dbReference type="ChEBI" id="CHEBI:43474"/>
        <dbReference type="ChEBI" id="CHEBI:57259"/>
        <dbReference type="EC" id="2.4.2.4"/>
    </reaction>
</comment>
<dbReference type="AlphaFoldDB" id="A0A432W9L8"/>
<dbReference type="UniPathway" id="UPA00578">
    <property type="reaction ID" value="UER00638"/>
</dbReference>
<dbReference type="NCBIfam" id="NF004490">
    <property type="entry name" value="PRK05820.1"/>
    <property type="match status" value="1"/>
</dbReference>
<feature type="domain" description="Pyrimidine nucleoside phosphorylase C-terminal" evidence="8">
    <location>
        <begin position="350"/>
        <end position="424"/>
    </location>
</feature>
<dbReference type="GO" id="GO:0006206">
    <property type="term" value="P:pyrimidine nucleobase metabolic process"/>
    <property type="evidence" value="ECO:0007669"/>
    <property type="project" value="InterPro"/>
</dbReference>
<name>A0A432W9L8_9GAMM</name>
<dbReference type="Gene3D" id="3.90.1170.30">
    <property type="entry name" value="Pyrimidine nucleoside phosphorylase-like, C-terminal domain"/>
    <property type="match status" value="1"/>
</dbReference>
<dbReference type="Pfam" id="PF07831">
    <property type="entry name" value="PYNP_C"/>
    <property type="match status" value="1"/>
</dbReference>
<comment type="similarity">
    <text evidence="1 7">Belongs to the thymidine/pyrimidine-nucleoside phosphorylase family.</text>
</comment>
<dbReference type="InterPro" id="IPR013465">
    <property type="entry name" value="Thymidine_Pase"/>
</dbReference>
<dbReference type="InterPro" id="IPR018090">
    <property type="entry name" value="Pyrmidine_PPas_bac/euk"/>
</dbReference>
<dbReference type="Gene3D" id="3.40.1030.10">
    <property type="entry name" value="Nucleoside phosphorylase/phosphoribosyltransferase catalytic domain"/>
    <property type="match status" value="1"/>
</dbReference>
<dbReference type="OrthoDB" id="9763887at2"/>
<keyword evidence="4 7" id="KW-0328">Glycosyltransferase</keyword>
<comment type="function">
    <text evidence="7">The enzymes which catalyze the reversible phosphorolysis of pyrimidine nucleosides are involved in the degradation of these compounds and in their utilization as carbon and energy sources, or in the rescue of pyrimidine bases for nucleotide synthesis.</text>
</comment>
<proteinExistence type="inferred from homology"/>
<dbReference type="GO" id="GO:0005829">
    <property type="term" value="C:cytosol"/>
    <property type="evidence" value="ECO:0007669"/>
    <property type="project" value="TreeGrafter"/>
</dbReference>
<dbReference type="EC" id="2.4.2.4" evidence="3 7"/>
<evidence type="ECO:0000313" key="10">
    <source>
        <dbReference type="Proteomes" id="UP000288293"/>
    </source>
</evidence>
<evidence type="ECO:0000256" key="4">
    <source>
        <dbReference type="ARBA" id="ARBA00022676"/>
    </source>
</evidence>
<evidence type="ECO:0000256" key="7">
    <source>
        <dbReference type="HAMAP-Rule" id="MF_01628"/>
    </source>
</evidence>
<reference evidence="9 10" key="1">
    <citation type="journal article" date="2011" name="Front. Microbiol.">
        <title>Genomic signatures of strain selection and enhancement in Bacillus atrophaeus var. globigii, a historical biowarfare simulant.</title>
        <authorList>
            <person name="Gibbons H.S."/>
            <person name="Broomall S.M."/>
            <person name="McNew L.A."/>
            <person name="Daligault H."/>
            <person name="Chapman C."/>
            <person name="Bruce D."/>
            <person name="Karavis M."/>
            <person name="Krepps M."/>
            <person name="McGregor P.A."/>
            <person name="Hong C."/>
            <person name="Park K.H."/>
            <person name="Akmal A."/>
            <person name="Feldman A."/>
            <person name="Lin J.S."/>
            <person name="Chang W.E."/>
            <person name="Higgs B.W."/>
            <person name="Demirev P."/>
            <person name="Lindquist J."/>
            <person name="Liem A."/>
            <person name="Fochler E."/>
            <person name="Read T.D."/>
            <person name="Tapia R."/>
            <person name="Johnson S."/>
            <person name="Bishop-Lilly K.A."/>
            <person name="Detter C."/>
            <person name="Han C."/>
            <person name="Sozhamannan S."/>
            <person name="Rosenzweig C.N."/>
            <person name="Skowronski E.W."/>
        </authorList>
    </citation>
    <scope>NUCLEOTIDE SEQUENCE [LARGE SCALE GENOMIC DNA]</scope>
    <source>
        <strain evidence="9 10">MLST1</strain>
    </source>
</reference>
<dbReference type="Pfam" id="PF02885">
    <property type="entry name" value="Glycos_trans_3N"/>
    <property type="match status" value="1"/>
</dbReference>
<dbReference type="SMART" id="SM00941">
    <property type="entry name" value="PYNP_C"/>
    <property type="match status" value="1"/>
</dbReference>
<dbReference type="InterPro" id="IPR000053">
    <property type="entry name" value="Thymidine/pyrmidine_PPase"/>
</dbReference>
<dbReference type="RefSeq" id="WP_126803661.1">
    <property type="nucleotide sequence ID" value="NZ_PIPL01000001.1"/>
</dbReference>
<dbReference type="EMBL" id="PIPL01000001">
    <property type="protein sequence ID" value="RUO26847.1"/>
    <property type="molecule type" value="Genomic_DNA"/>
</dbReference>
<dbReference type="InterPro" id="IPR017872">
    <property type="entry name" value="Pyrmidine_PPase_CS"/>
</dbReference>
<sequence>MMLPQEIIRAKRDGKTLSDQQIEFFVKGITSNTVTDGQVAAFAMAVYFNGMNLSERVALTQHMMHSGSVMNWDSLNLPGPVVDKHSTGGVSDMVSLMLGPMVAACGGYVPMISGRGLGHTGGTLDKFESIQGYSTSPDMQTLRDVVKEVGVAIIGQTGDLAPADKRFYGIRDVTATVDSIPLITASILSKKLAAGLSALAMDVKSGNGAFMATYEDANALAESITKVANQAGVRTSATITDMNQALGSSAGNALEMVEAVDYLTGKRRNPRLHEVTMALCSQMLLLTGLAKNQNEATQALQKALDSGAAAERFAKMVAALGGPTDFIEKPMRSMPVAPVILPVHSAHSGYLQEVQTRDLGLVVVELGGGRTDPAAPVDHAVGLSQLPAVGDRIEAGEPLAMVHARDQASAEKASEQLLNSLTLGKEKPGQQTVVYKTINPEQAAGLTVN</sequence>
<gene>
    <name evidence="7 9" type="primary">deoA</name>
    <name evidence="9" type="ORF">CWE09_09200</name>
</gene>
<dbReference type="SUPFAM" id="SSF47648">
    <property type="entry name" value="Nucleoside phosphorylase/phosphoribosyltransferase N-terminal domain"/>
    <property type="match status" value="1"/>
</dbReference>
<evidence type="ECO:0000256" key="3">
    <source>
        <dbReference type="ARBA" id="ARBA00011892"/>
    </source>
</evidence>
<organism evidence="9 10">
    <name type="scientific">Aliidiomarina minuta</name>
    <dbReference type="NCBI Taxonomy" id="880057"/>
    <lineage>
        <taxon>Bacteria</taxon>
        <taxon>Pseudomonadati</taxon>
        <taxon>Pseudomonadota</taxon>
        <taxon>Gammaproteobacteria</taxon>
        <taxon>Alteromonadales</taxon>
        <taxon>Idiomarinaceae</taxon>
        <taxon>Aliidiomarina</taxon>
    </lineage>
</organism>
<evidence type="ECO:0000256" key="1">
    <source>
        <dbReference type="ARBA" id="ARBA00006915"/>
    </source>
</evidence>
<dbReference type="GO" id="GO:0009032">
    <property type="term" value="F:thymidine phosphorylase activity"/>
    <property type="evidence" value="ECO:0007669"/>
    <property type="project" value="UniProtKB-UniRule"/>
</dbReference>
<dbReference type="InterPro" id="IPR035902">
    <property type="entry name" value="Nuc_phospho_transferase"/>
</dbReference>
<dbReference type="PANTHER" id="PTHR10515:SF0">
    <property type="entry name" value="THYMIDINE PHOSPHORYLASE"/>
    <property type="match status" value="1"/>
</dbReference>
<dbReference type="FunFam" id="3.40.1030.10:FF:000001">
    <property type="entry name" value="Thymidine phosphorylase"/>
    <property type="match status" value="1"/>
</dbReference>
<accession>A0A432W9L8</accession>
<dbReference type="SUPFAM" id="SSF54680">
    <property type="entry name" value="Pyrimidine nucleoside phosphorylase C-terminal domain"/>
    <property type="match status" value="1"/>
</dbReference>
<dbReference type="HAMAP" id="MF_01628">
    <property type="entry name" value="Thymid_phosp"/>
    <property type="match status" value="1"/>
</dbReference>
<comment type="subunit">
    <text evidence="2 7">Homodimer.</text>
</comment>
<evidence type="ECO:0000256" key="2">
    <source>
        <dbReference type="ARBA" id="ARBA00011738"/>
    </source>
</evidence>
<evidence type="ECO:0000256" key="5">
    <source>
        <dbReference type="ARBA" id="ARBA00022679"/>
    </source>
</evidence>
<dbReference type="PIRSF" id="PIRSF000478">
    <property type="entry name" value="TP_PyNP"/>
    <property type="match status" value="1"/>
</dbReference>
<dbReference type="Pfam" id="PF00591">
    <property type="entry name" value="Glycos_transf_3"/>
    <property type="match status" value="1"/>
</dbReference>
<dbReference type="GO" id="GO:0004645">
    <property type="term" value="F:1,4-alpha-oligoglucan phosphorylase activity"/>
    <property type="evidence" value="ECO:0007669"/>
    <property type="project" value="InterPro"/>
</dbReference>
<comment type="pathway">
    <text evidence="7">Pyrimidine metabolism; dTMP biosynthesis via salvage pathway; dTMP from thymine: step 1/2.</text>
</comment>
<dbReference type="PROSITE" id="PS00647">
    <property type="entry name" value="THYMID_PHOSPHORYLASE"/>
    <property type="match status" value="1"/>
</dbReference>